<evidence type="ECO:0000256" key="1">
    <source>
        <dbReference type="ARBA" id="ARBA00023125"/>
    </source>
</evidence>
<proteinExistence type="predicted"/>
<dbReference type="RefSeq" id="WP_011470290.1">
    <property type="nucleotide sequence ID" value="NC_007912.1"/>
</dbReference>
<evidence type="ECO:0000313" key="6">
    <source>
        <dbReference type="Proteomes" id="UP000001947"/>
    </source>
</evidence>
<dbReference type="STRING" id="203122.Sde_3820"/>
<keyword evidence="1" id="KW-0238">DNA-binding</keyword>
<dbReference type="GO" id="GO:0006355">
    <property type="term" value="P:regulation of DNA-templated transcription"/>
    <property type="evidence" value="ECO:0007669"/>
    <property type="project" value="InterPro"/>
</dbReference>
<dbReference type="SMART" id="SM00421">
    <property type="entry name" value="HTH_LUXR"/>
    <property type="match status" value="1"/>
</dbReference>
<dbReference type="PROSITE" id="PS50110">
    <property type="entry name" value="RESPONSE_REGULATORY"/>
    <property type="match status" value="1"/>
</dbReference>
<dbReference type="KEGG" id="sde:Sde_3820"/>
<feature type="domain" description="Response regulatory" evidence="4">
    <location>
        <begin position="3"/>
        <end position="124"/>
    </location>
</feature>
<gene>
    <name evidence="5" type="ordered locus">Sde_3820</name>
</gene>
<dbReference type="PRINTS" id="PR00038">
    <property type="entry name" value="HTHLUXR"/>
</dbReference>
<dbReference type="GO" id="GO:0000160">
    <property type="term" value="P:phosphorelay signal transduction system"/>
    <property type="evidence" value="ECO:0007669"/>
    <property type="project" value="InterPro"/>
</dbReference>
<keyword evidence="2" id="KW-0597">Phosphoprotein</keyword>
<dbReference type="InterPro" id="IPR011006">
    <property type="entry name" value="CheY-like_superfamily"/>
</dbReference>
<dbReference type="SUPFAM" id="SSF46894">
    <property type="entry name" value="C-terminal effector domain of the bipartite response regulators"/>
    <property type="match status" value="1"/>
</dbReference>
<dbReference type="SMART" id="SM00448">
    <property type="entry name" value="REC"/>
    <property type="match status" value="1"/>
</dbReference>
<sequence length="205" mass="22340">MINVLLAEDQSMVRGALAALLNMEENIRVVAQVEDGKAALEYLNRTHSETDAIDIVLTDIEMPNITGIELAEVLAEKFPELRTVIVTTFGRAGYIRRALAAGVYGFILKDAPSEILAEVLYKAMAGKKTIDPELAIAALDDKDPLSDKERKALRLAGSGKKTAEIANDLCLSEGTVRNYLSEAISKLNATNRIDAARIARQKGWL</sequence>
<organism evidence="5 6">
    <name type="scientific">Saccharophagus degradans (strain 2-40 / ATCC 43961 / DSM 17024)</name>
    <dbReference type="NCBI Taxonomy" id="203122"/>
    <lineage>
        <taxon>Bacteria</taxon>
        <taxon>Pseudomonadati</taxon>
        <taxon>Pseudomonadota</taxon>
        <taxon>Gammaproteobacteria</taxon>
        <taxon>Cellvibrionales</taxon>
        <taxon>Cellvibrionaceae</taxon>
        <taxon>Saccharophagus</taxon>
    </lineage>
</organism>
<dbReference type="EMBL" id="CP000282">
    <property type="protein sequence ID" value="ABD83075.1"/>
    <property type="molecule type" value="Genomic_DNA"/>
</dbReference>
<dbReference type="InterPro" id="IPR016032">
    <property type="entry name" value="Sig_transdc_resp-reg_C-effctor"/>
</dbReference>
<dbReference type="PANTHER" id="PTHR43214:SF42">
    <property type="entry name" value="TRANSCRIPTIONAL REGULATORY PROTEIN DESR"/>
    <property type="match status" value="1"/>
</dbReference>
<evidence type="ECO:0000259" key="4">
    <source>
        <dbReference type="PROSITE" id="PS50110"/>
    </source>
</evidence>
<dbReference type="AlphaFoldDB" id="Q21E04"/>
<dbReference type="PANTHER" id="PTHR43214">
    <property type="entry name" value="TWO-COMPONENT RESPONSE REGULATOR"/>
    <property type="match status" value="1"/>
</dbReference>
<dbReference type="CDD" id="cd06170">
    <property type="entry name" value="LuxR_C_like"/>
    <property type="match status" value="1"/>
</dbReference>
<evidence type="ECO:0000313" key="5">
    <source>
        <dbReference type="EMBL" id="ABD83075.1"/>
    </source>
</evidence>
<feature type="domain" description="HTH luxR-type" evidence="3">
    <location>
        <begin position="138"/>
        <end position="203"/>
    </location>
</feature>
<dbReference type="Gene3D" id="1.10.10.10">
    <property type="entry name" value="Winged helix-like DNA-binding domain superfamily/Winged helix DNA-binding domain"/>
    <property type="match status" value="1"/>
</dbReference>
<evidence type="ECO:0000259" key="3">
    <source>
        <dbReference type="PROSITE" id="PS50043"/>
    </source>
</evidence>
<dbReference type="Pfam" id="PF00196">
    <property type="entry name" value="GerE"/>
    <property type="match status" value="1"/>
</dbReference>
<dbReference type="GO" id="GO:0003677">
    <property type="term" value="F:DNA binding"/>
    <property type="evidence" value="ECO:0007669"/>
    <property type="project" value="UniProtKB-KW"/>
</dbReference>
<dbReference type="InterPro" id="IPR000792">
    <property type="entry name" value="Tscrpt_reg_LuxR_C"/>
</dbReference>
<dbReference type="Pfam" id="PF00072">
    <property type="entry name" value="Response_reg"/>
    <property type="match status" value="1"/>
</dbReference>
<dbReference type="GeneID" id="98615422"/>
<name>Q21E04_SACD2</name>
<dbReference type="InterPro" id="IPR036388">
    <property type="entry name" value="WH-like_DNA-bd_sf"/>
</dbReference>
<evidence type="ECO:0000256" key="2">
    <source>
        <dbReference type="PROSITE-ProRule" id="PRU00169"/>
    </source>
</evidence>
<dbReference type="InterPro" id="IPR039420">
    <property type="entry name" value="WalR-like"/>
</dbReference>
<keyword evidence="6" id="KW-1185">Reference proteome</keyword>
<feature type="modified residue" description="4-aspartylphosphate" evidence="2">
    <location>
        <position position="59"/>
    </location>
</feature>
<protein>
    <submittedName>
        <fullName evidence="5">Two component transcriptional regulator, LuxR family</fullName>
    </submittedName>
</protein>
<dbReference type="eggNOG" id="COG2197">
    <property type="taxonomic scope" value="Bacteria"/>
</dbReference>
<dbReference type="PROSITE" id="PS50043">
    <property type="entry name" value="HTH_LUXR_2"/>
    <property type="match status" value="1"/>
</dbReference>
<reference evidence="5 6" key="1">
    <citation type="journal article" date="2008" name="PLoS Genet.">
        <title>Complete genome sequence of the complex carbohydrate-degrading marine bacterium, Saccharophagus degradans strain 2-40 T.</title>
        <authorList>
            <person name="Weiner R.M."/>
            <person name="Taylor L.E.II."/>
            <person name="Henrissat B."/>
            <person name="Hauser L."/>
            <person name="Land M."/>
            <person name="Coutinho P.M."/>
            <person name="Rancurel C."/>
            <person name="Saunders E.H."/>
            <person name="Longmire A.G."/>
            <person name="Zhang H."/>
            <person name="Bayer E.A."/>
            <person name="Gilbert H.J."/>
            <person name="Larimer F."/>
            <person name="Zhulin I.B."/>
            <person name="Ekborg N.A."/>
            <person name="Lamed R."/>
            <person name="Richardson P.M."/>
            <person name="Borovok I."/>
            <person name="Hutcheson S."/>
        </authorList>
    </citation>
    <scope>NUCLEOTIDE SEQUENCE [LARGE SCALE GENOMIC DNA]</scope>
    <source>
        <strain evidence="6">2-40 / ATCC 43961 / DSM 17024</strain>
    </source>
</reference>
<dbReference type="Proteomes" id="UP000001947">
    <property type="component" value="Chromosome"/>
</dbReference>
<dbReference type="Gene3D" id="3.40.50.2300">
    <property type="match status" value="1"/>
</dbReference>
<dbReference type="SUPFAM" id="SSF52172">
    <property type="entry name" value="CheY-like"/>
    <property type="match status" value="1"/>
</dbReference>
<dbReference type="HOGENOM" id="CLU_000445_90_10_6"/>
<dbReference type="InterPro" id="IPR001789">
    <property type="entry name" value="Sig_transdc_resp-reg_receiver"/>
</dbReference>
<accession>Q21E04</accession>